<dbReference type="EMBL" id="BMWD01000014">
    <property type="protein sequence ID" value="GGX69967.1"/>
    <property type="molecule type" value="Genomic_DNA"/>
</dbReference>
<evidence type="ECO:0000313" key="3">
    <source>
        <dbReference type="EMBL" id="GGX69967.1"/>
    </source>
</evidence>
<feature type="transmembrane region" description="Helical" evidence="2">
    <location>
        <begin position="57"/>
        <end position="76"/>
    </location>
</feature>
<proteinExistence type="predicted"/>
<feature type="transmembrane region" description="Helical" evidence="2">
    <location>
        <begin position="114"/>
        <end position="133"/>
    </location>
</feature>
<feature type="transmembrane region" description="Helical" evidence="2">
    <location>
        <begin position="16"/>
        <end position="37"/>
    </location>
</feature>
<feature type="compositionally biased region" description="Low complexity" evidence="1">
    <location>
        <begin position="162"/>
        <end position="183"/>
    </location>
</feature>
<accession>A0A918KPM9</accession>
<feature type="region of interest" description="Disordered" evidence="1">
    <location>
        <begin position="139"/>
        <end position="229"/>
    </location>
</feature>
<dbReference type="AlphaFoldDB" id="A0A918KPM9"/>
<protein>
    <recommendedName>
        <fullName evidence="5">DUF4383 domain-containing protein</fullName>
    </recommendedName>
</protein>
<keyword evidence="4" id="KW-1185">Reference proteome</keyword>
<keyword evidence="2" id="KW-1133">Transmembrane helix</keyword>
<dbReference type="RefSeq" id="WP_190037086.1">
    <property type="nucleotide sequence ID" value="NZ_BMWD01000014.1"/>
</dbReference>
<evidence type="ECO:0000313" key="4">
    <source>
        <dbReference type="Proteomes" id="UP000645555"/>
    </source>
</evidence>
<keyword evidence="2" id="KW-0812">Transmembrane</keyword>
<comment type="caution">
    <text evidence="3">The sequence shown here is derived from an EMBL/GenBank/DDBJ whole genome shotgun (WGS) entry which is preliminary data.</text>
</comment>
<keyword evidence="2" id="KW-0472">Membrane</keyword>
<organism evidence="3 4">
    <name type="scientific">Streptomyces fructofermentans</name>
    <dbReference type="NCBI Taxonomy" id="152141"/>
    <lineage>
        <taxon>Bacteria</taxon>
        <taxon>Bacillati</taxon>
        <taxon>Actinomycetota</taxon>
        <taxon>Actinomycetes</taxon>
        <taxon>Kitasatosporales</taxon>
        <taxon>Streptomycetaceae</taxon>
        <taxon>Streptomyces</taxon>
    </lineage>
</organism>
<feature type="transmembrane region" description="Helical" evidence="2">
    <location>
        <begin position="83"/>
        <end position="102"/>
    </location>
</feature>
<evidence type="ECO:0000256" key="2">
    <source>
        <dbReference type="SAM" id="Phobius"/>
    </source>
</evidence>
<evidence type="ECO:0008006" key="5">
    <source>
        <dbReference type="Google" id="ProtNLM"/>
    </source>
</evidence>
<dbReference type="Proteomes" id="UP000645555">
    <property type="component" value="Unassembled WGS sequence"/>
</dbReference>
<gene>
    <name evidence="3" type="ORF">GCM10010515_42020</name>
</gene>
<name>A0A918KPM9_9ACTN</name>
<dbReference type="Pfam" id="PF14325">
    <property type="entry name" value="DUF4383"/>
    <property type="match status" value="1"/>
</dbReference>
<evidence type="ECO:0000256" key="1">
    <source>
        <dbReference type="SAM" id="MobiDB-lite"/>
    </source>
</evidence>
<reference evidence="3" key="1">
    <citation type="journal article" date="2014" name="Int. J. Syst. Evol. Microbiol.">
        <title>Complete genome sequence of Corynebacterium casei LMG S-19264T (=DSM 44701T), isolated from a smear-ripened cheese.</title>
        <authorList>
            <consortium name="US DOE Joint Genome Institute (JGI-PGF)"/>
            <person name="Walter F."/>
            <person name="Albersmeier A."/>
            <person name="Kalinowski J."/>
            <person name="Ruckert C."/>
        </authorList>
    </citation>
    <scope>NUCLEOTIDE SEQUENCE</scope>
    <source>
        <strain evidence="3">JCM 4956</strain>
    </source>
</reference>
<reference evidence="3" key="2">
    <citation type="submission" date="2020-09" db="EMBL/GenBank/DDBJ databases">
        <authorList>
            <person name="Sun Q."/>
            <person name="Ohkuma M."/>
        </authorList>
    </citation>
    <scope>NUCLEOTIDE SEQUENCE</scope>
    <source>
        <strain evidence="3">JCM 4956</strain>
    </source>
</reference>
<sequence>MRLRDELPVDHELATVYRYGAAFCGLVLLVFGTLGFADRLSPFDTGGDSIAGLSTNGVLSLISVVVGLALLGGAVVGGNFASTLNMVVGTLFVLSGFAHLFILDRAANVLDFGMTNVVFSFVMGLVVLTFGMYGRVSSKLSHDNPYWRRRHPREAARESLAARRQAPGLGTSASAQGSGAAALPPGPVPSGGRAHVTASGPVAVAPSPPGPDAESGPGPLTSGALPRRG</sequence>